<dbReference type="GO" id="GO:0016616">
    <property type="term" value="F:oxidoreductase activity, acting on the CH-OH group of donors, NAD or NADP as acceptor"/>
    <property type="evidence" value="ECO:0007669"/>
    <property type="project" value="InterPro"/>
</dbReference>
<dbReference type="KEGG" id="cohn:KCTCHS21_29520"/>
<reference evidence="7 8" key="1">
    <citation type="submission" date="2019-01" db="EMBL/GenBank/DDBJ databases">
        <title>Complete genome sequence of Cohnella hallensis HS21 isolated from Korean fir (Abies koreana) rhizospheric soil.</title>
        <authorList>
            <person name="Jiang L."/>
            <person name="Kang S.W."/>
            <person name="Kim S."/>
            <person name="Jung J."/>
            <person name="Kim C.Y."/>
            <person name="Kim D.H."/>
            <person name="Kim S.W."/>
            <person name="Lee J."/>
        </authorList>
    </citation>
    <scope>NUCLEOTIDE SEQUENCE [LARGE SCALE GENOMIC DNA]</scope>
    <source>
        <strain evidence="7 8">HS21</strain>
    </source>
</reference>
<proteinExistence type="inferred from homology"/>
<gene>
    <name evidence="7" type="primary">serA_2</name>
    <name evidence="7" type="ORF">KCTCHS21_29520</name>
</gene>
<dbReference type="AlphaFoldDB" id="A0A3T1D650"/>
<dbReference type="InterPro" id="IPR050418">
    <property type="entry name" value="D-iso_2-hydroxyacid_DH_PdxB"/>
</dbReference>
<keyword evidence="8" id="KW-1185">Reference proteome</keyword>
<dbReference type="EMBL" id="AP019400">
    <property type="protein sequence ID" value="BBI33553.1"/>
    <property type="molecule type" value="Genomic_DNA"/>
</dbReference>
<dbReference type="Pfam" id="PF02826">
    <property type="entry name" value="2-Hacid_dh_C"/>
    <property type="match status" value="1"/>
</dbReference>
<dbReference type="GO" id="GO:0051287">
    <property type="term" value="F:NAD binding"/>
    <property type="evidence" value="ECO:0007669"/>
    <property type="project" value="InterPro"/>
</dbReference>
<dbReference type="PANTHER" id="PTHR43761">
    <property type="entry name" value="D-ISOMER SPECIFIC 2-HYDROXYACID DEHYDROGENASE FAMILY PROTEIN (AFU_ORTHOLOGUE AFUA_1G13630)"/>
    <property type="match status" value="1"/>
</dbReference>
<keyword evidence="3" id="KW-0520">NAD</keyword>
<dbReference type="PANTHER" id="PTHR43761:SF1">
    <property type="entry name" value="D-ISOMER SPECIFIC 2-HYDROXYACID DEHYDROGENASE CATALYTIC DOMAIN-CONTAINING PROTEIN-RELATED"/>
    <property type="match status" value="1"/>
</dbReference>
<dbReference type="OrthoDB" id="9805416at2"/>
<dbReference type="RefSeq" id="WP_157994049.1">
    <property type="nucleotide sequence ID" value="NZ_AP019400.1"/>
</dbReference>
<evidence type="ECO:0000256" key="3">
    <source>
        <dbReference type="ARBA" id="ARBA00023027"/>
    </source>
</evidence>
<dbReference type="InterPro" id="IPR006139">
    <property type="entry name" value="D-isomer_2_OHA_DH_cat_dom"/>
</dbReference>
<dbReference type="Pfam" id="PF00389">
    <property type="entry name" value="2-Hacid_dh"/>
    <property type="match status" value="1"/>
</dbReference>
<dbReference type="InterPro" id="IPR029753">
    <property type="entry name" value="D-isomer_DH_CS"/>
</dbReference>
<comment type="similarity">
    <text evidence="1 4">Belongs to the D-isomer specific 2-hydroxyacid dehydrogenase family.</text>
</comment>
<accession>A0A3T1D650</accession>
<dbReference type="SUPFAM" id="SSF51735">
    <property type="entry name" value="NAD(P)-binding Rossmann-fold domains"/>
    <property type="match status" value="1"/>
</dbReference>
<evidence type="ECO:0000256" key="1">
    <source>
        <dbReference type="ARBA" id="ARBA00005854"/>
    </source>
</evidence>
<feature type="domain" description="D-isomer specific 2-hydroxyacid dehydrogenase catalytic" evidence="5">
    <location>
        <begin position="16"/>
        <end position="296"/>
    </location>
</feature>
<dbReference type="Gene3D" id="3.40.50.720">
    <property type="entry name" value="NAD(P)-binding Rossmann-like Domain"/>
    <property type="match status" value="2"/>
</dbReference>
<dbReference type="SUPFAM" id="SSF52283">
    <property type="entry name" value="Formate/glycerate dehydrogenase catalytic domain-like"/>
    <property type="match status" value="1"/>
</dbReference>
<evidence type="ECO:0000256" key="4">
    <source>
        <dbReference type="RuleBase" id="RU003719"/>
    </source>
</evidence>
<dbReference type="InterPro" id="IPR006140">
    <property type="entry name" value="D-isomer_DH_NAD-bd"/>
</dbReference>
<protein>
    <submittedName>
        <fullName evidence="7">Glycerate dehydrogenase</fullName>
    </submittedName>
</protein>
<name>A0A3T1D650_9BACL</name>
<dbReference type="InterPro" id="IPR036291">
    <property type="entry name" value="NAD(P)-bd_dom_sf"/>
</dbReference>
<feature type="domain" description="D-isomer specific 2-hydroxyacid dehydrogenase NAD-binding" evidence="6">
    <location>
        <begin position="107"/>
        <end position="274"/>
    </location>
</feature>
<keyword evidence="2 4" id="KW-0560">Oxidoreductase</keyword>
<evidence type="ECO:0000256" key="2">
    <source>
        <dbReference type="ARBA" id="ARBA00023002"/>
    </source>
</evidence>
<dbReference type="Proteomes" id="UP000289856">
    <property type="component" value="Chromosome"/>
</dbReference>
<evidence type="ECO:0000259" key="5">
    <source>
        <dbReference type="Pfam" id="PF00389"/>
    </source>
</evidence>
<evidence type="ECO:0000313" key="7">
    <source>
        <dbReference type="EMBL" id="BBI33553.1"/>
    </source>
</evidence>
<organism evidence="7 8">
    <name type="scientific">Cohnella abietis</name>
    <dbReference type="NCBI Taxonomy" id="2507935"/>
    <lineage>
        <taxon>Bacteria</taxon>
        <taxon>Bacillati</taxon>
        <taxon>Bacillota</taxon>
        <taxon>Bacilli</taxon>
        <taxon>Bacillales</taxon>
        <taxon>Paenibacillaceae</taxon>
        <taxon>Cohnella</taxon>
    </lineage>
</organism>
<sequence length="301" mass="33666">MTRIKPICLVDSVIKLSSYDRDQLEGLFDVHFFGSQLPDKTQLRKCDVLLVHSRISDELIKCLDNCKYIGVRAHNTDYINSELARDMNIIVKGIPQVGQTSVAEHTFALIFAITKQLKMSHANIMNGKWKGQQKPNYELQGKKLGIIGYGEIGKQVGMIGRALGMEILVANKPGKHEDSALPLEDVVKESDIITLHLSNKDNKVFFDQAKIDMMKTSAILINTSRGSLLDYAALQNSLSNGRLFGAGLDVFPEEPLQETTICSLDNVFCTPHQAYFTEETLSLMNKHLIDNVRSFHLNNDA</sequence>
<evidence type="ECO:0000313" key="8">
    <source>
        <dbReference type="Proteomes" id="UP000289856"/>
    </source>
</evidence>
<evidence type="ECO:0000259" key="6">
    <source>
        <dbReference type="Pfam" id="PF02826"/>
    </source>
</evidence>
<dbReference type="PROSITE" id="PS00671">
    <property type="entry name" value="D_2_HYDROXYACID_DH_3"/>
    <property type="match status" value="1"/>
</dbReference>